<evidence type="ECO:0000256" key="3">
    <source>
        <dbReference type="ARBA" id="ARBA00022468"/>
    </source>
</evidence>
<keyword evidence="7" id="KW-1185">Reference proteome</keyword>
<comment type="subcellular location">
    <subcellularLocation>
        <location evidence="1 5">Cytoplasm</location>
    </subcellularLocation>
</comment>
<reference evidence="7" key="1">
    <citation type="submission" date="2024-07" db="EMBL/GenBank/DDBJ databases">
        <title>Two chromosome-level genome assemblies of Korean endemic species Abeliophyllum distichum and Forsythia ovata (Oleaceae).</title>
        <authorList>
            <person name="Jang H."/>
        </authorList>
    </citation>
    <scope>NUCLEOTIDE SEQUENCE [LARGE SCALE GENOMIC DNA]</scope>
</reference>
<accession>A0ABD1TMW8</accession>
<dbReference type="AlphaFoldDB" id="A0ABD1TMW8"/>
<keyword evidence="4 5" id="KW-0963">Cytoplasm</keyword>
<evidence type="ECO:0000256" key="2">
    <source>
        <dbReference type="ARBA" id="ARBA00005593"/>
    </source>
</evidence>
<dbReference type="GO" id="GO:0005096">
    <property type="term" value="F:GTPase activator activity"/>
    <property type="evidence" value="ECO:0007669"/>
    <property type="project" value="UniProtKB-UniRule"/>
</dbReference>
<dbReference type="GO" id="GO:0005968">
    <property type="term" value="C:Rab-protein geranylgeranyltransferase complex"/>
    <property type="evidence" value="ECO:0007669"/>
    <property type="project" value="UniProtKB-UniRule"/>
</dbReference>
<comment type="caution">
    <text evidence="6">The sequence shown here is derived from an EMBL/GenBank/DDBJ whole genome shotgun (WGS) entry which is preliminary data.</text>
</comment>
<dbReference type="FunFam" id="1.10.405.10:FF:000008">
    <property type="entry name" value="Rab proteins geranylgeranyltransferase component"/>
    <property type="match status" value="1"/>
</dbReference>
<dbReference type="InterPro" id="IPR001738">
    <property type="entry name" value="Rab_escort"/>
</dbReference>
<dbReference type="InterPro" id="IPR018203">
    <property type="entry name" value="GDP_dissociation_inhibitor"/>
</dbReference>
<dbReference type="Gene3D" id="3.30.519.10">
    <property type="entry name" value="Guanine Nucleotide Dissociation Inhibitor, domain 2"/>
    <property type="match status" value="1"/>
</dbReference>
<dbReference type="SUPFAM" id="SSF51905">
    <property type="entry name" value="FAD/NAD(P)-binding domain"/>
    <property type="match status" value="1"/>
</dbReference>
<dbReference type="Pfam" id="PF00996">
    <property type="entry name" value="GDI"/>
    <property type="match status" value="2"/>
</dbReference>
<comment type="similarity">
    <text evidence="2 5">Belongs to the Rab GDI family.</text>
</comment>
<sequence>MEEMTAYPHIEPSNFDLIIVGTGLPESILAAASSAAGKAVLQLDPNSSYGTHYASLLLQDFIIFLQSQSSSTLQVPQTDDGSGNYVCVPLITRPLYSSLEINSYSSEPLDNSRKFCLDLTGPRVLLCSDPMIDLILKTGINQYMEFKSVDASFTSNVEGHLVTVPDSRSAIFKDRSLSFTEKNQLMRFFKLVQGHFLSESKGDQCDRISEEDLESPFVEFLTKLGLSQKLKWIILYAIVMANYDQDNMEVCKDVIKTKDGINHLTLYHSSVGRFPNANGAMIYPLYGQGELPQAFCRRAAVKGCIHVLRMPVIALLMDKDSGTYKGVKLVSGQELFSPQLILAPSFTITSPLAPFSSHKLSSHDLDLQDVKEKVARAICITTNSLKPDVANCVVFFPPRSLCPDQTMSVRVFQLSSNVAVCPSGMFVTYLSAVCNSAVEGKKLLHSAINSLFSVSISGKSEKRDIDDQSENTEVKPSLLWSTLYLQELTTGAFESINYMTMPDEHLHYNGLLDTTAKLFQKLYPGEEFFPTTNLSDEFADDAGSELEISALGTVLELKFAVLSAWGVESISVFITSDVYLGMRPLPKFSSLVYASLVHDSSIFFGTALSTALTESLISLSKQANMAAIYSLYIISKSRGLIFYKDYGSAGRMDTNDSLRLASL</sequence>
<dbReference type="Proteomes" id="UP001604277">
    <property type="component" value="Unassembled WGS sequence"/>
</dbReference>
<dbReference type="Gene3D" id="3.50.50.60">
    <property type="entry name" value="FAD/NAD(P)-binding domain"/>
    <property type="match status" value="1"/>
</dbReference>
<dbReference type="InterPro" id="IPR036188">
    <property type="entry name" value="FAD/NAD-bd_sf"/>
</dbReference>
<evidence type="ECO:0000256" key="4">
    <source>
        <dbReference type="ARBA" id="ARBA00022490"/>
    </source>
</evidence>
<comment type="function">
    <text evidence="5">Substrate-binding subunit of the Rab geranylgeranyltransferase (GGTase) complex. Binds unprenylated Rab proteins.</text>
</comment>
<evidence type="ECO:0000256" key="1">
    <source>
        <dbReference type="ARBA" id="ARBA00004496"/>
    </source>
</evidence>
<gene>
    <name evidence="6" type="ORF">Fot_27924</name>
</gene>
<evidence type="ECO:0000256" key="5">
    <source>
        <dbReference type="PIRNR" id="PIRNR016550"/>
    </source>
</evidence>
<dbReference type="Gene3D" id="1.10.405.10">
    <property type="entry name" value="Guanine Nucleotide Dissociation Inhibitor, domain 1"/>
    <property type="match status" value="1"/>
</dbReference>
<dbReference type="PIRSF" id="PIRSF016550">
    <property type="entry name" value="Rab_ger_ger_transf_A_euk"/>
    <property type="match status" value="1"/>
</dbReference>
<evidence type="ECO:0000313" key="7">
    <source>
        <dbReference type="Proteomes" id="UP001604277"/>
    </source>
</evidence>
<name>A0ABD1TMW8_9LAMI</name>
<dbReference type="SUPFAM" id="SSF54373">
    <property type="entry name" value="FAD-linked reductases, C-terminal domain"/>
    <property type="match status" value="1"/>
</dbReference>
<keyword evidence="3 5" id="KW-0343">GTPase activation</keyword>
<protein>
    <recommendedName>
        <fullName evidence="5">Rab escort protein 1</fullName>
    </recommendedName>
</protein>
<dbReference type="EMBL" id="JBFOLJ010000008">
    <property type="protein sequence ID" value="KAL2513953.1"/>
    <property type="molecule type" value="Genomic_DNA"/>
</dbReference>
<organism evidence="6 7">
    <name type="scientific">Forsythia ovata</name>
    <dbReference type="NCBI Taxonomy" id="205694"/>
    <lineage>
        <taxon>Eukaryota</taxon>
        <taxon>Viridiplantae</taxon>
        <taxon>Streptophyta</taxon>
        <taxon>Embryophyta</taxon>
        <taxon>Tracheophyta</taxon>
        <taxon>Spermatophyta</taxon>
        <taxon>Magnoliopsida</taxon>
        <taxon>eudicotyledons</taxon>
        <taxon>Gunneridae</taxon>
        <taxon>Pentapetalae</taxon>
        <taxon>asterids</taxon>
        <taxon>lamiids</taxon>
        <taxon>Lamiales</taxon>
        <taxon>Oleaceae</taxon>
        <taxon>Forsythieae</taxon>
        <taxon>Forsythia</taxon>
    </lineage>
</organism>
<dbReference type="PRINTS" id="PR00891">
    <property type="entry name" value="RABGDIREP"/>
</dbReference>
<dbReference type="PANTHER" id="PTHR11787:SF4">
    <property type="entry name" value="CHM, RAB ESCORT PROTEIN 1"/>
    <property type="match status" value="1"/>
</dbReference>
<dbReference type="PANTHER" id="PTHR11787">
    <property type="entry name" value="RAB GDP-DISSOCIATION INHIBITOR"/>
    <property type="match status" value="1"/>
</dbReference>
<dbReference type="GO" id="GO:0007264">
    <property type="term" value="P:small GTPase-mediated signal transduction"/>
    <property type="evidence" value="ECO:0007669"/>
    <property type="project" value="UniProtKB-UniRule"/>
</dbReference>
<proteinExistence type="inferred from homology"/>
<evidence type="ECO:0000313" key="6">
    <source>
        <dbReference type="EMBL" id="KAL2513953.1"/>
    </source>
</evidence>